<dbReference type="AlphaFoldDB" id="A0A8S0SJ74"/>
<proteinExistence type="predicted"/>
<dbReference type="EMBL" id="CACTIH010005427">
    <property type="protein sequence ID" value="CAA2991682.1"/>
    <property type="molecule type" value="Genomic_DNA"/>
</dbReference>
<sequence>MSCSGSGGATGRGHQGRYKVPRSGKLVGYVLNDFKLYGPQPHLDEDALVQQHALHVLPYVDGAPIGECNAPDCRPKASSSSSVSPAPISLKVSRLLSPLS</sequence>
<evidence type="ECO:0000256" key="1">
    <source>
        <dbReference type="SAM" id="MobiDB-lite"/>
    </source>
</evidence>
<feature type="compositionally biased region" description="Gly residues" evidence="1">
    <location>
        <begin position="1"/>
        <end position="13"/>
    </location>
</feature>
<name>A0A8S0SJ74_OLEEU</name>
<reference evidence="2 3" key="1">
    <citation type="submission" date="2019-12" db="EMBL/GenBank/DDBJ databases">
        <authorList>
            <person name="Alioto T."/>
            <person name="Alioto T."/>
            <person name="Gomez Garrido J."/>
        </authorList>
    </citation>
    <scope>NUCLEOTIDE SEQUENCE [LARGE SCALE GENOMIC DNA]</scope>
</reference>
<dbReference type="Gramene" id="OE9A038195T1">
    <property type="protein sequence ID" value="OE9A038195C1"/>
    <property type="gene ID" value="OE9A038195"/>
</dbReference>
<protein>
    <submittedName>
        <fullName evidence="2">Uncharacterized protein</fullName>
    </submittedName>
</protein>
<dbReference type="Proteomes" id="UP000594638">
    <property type="component" value="Unassembled WGS sequence"/>
</dbReference>
<accession>A0A8S0SJ74</accession>
<comment type="caution">
    <text evidence="2">The sequence shown here is derived from an EMBL/GenBank/DDBJ whole genome shotgun (WGS) entry which is preliminary data.</text>
</comment>
<keyword evidence="3" id="KW-1185">Reference proteome</keyword>
<evidence type="ECO:0000313" key="2">
    <source>
        <dbReference type="EMBL" id="CAA2991682.1"/>
    </source>
</evidence>
<feature type="region of interest" description="Disordered" evidence="1">
    <location>
        <begin position="1"/>
        <end position="20"/>
    </location>
</feature>
<organism evidence="2 3">
    <name type="scientific">Olea europaea subsp. europaea</name>
    <dbReference type="NCBI Taxonomy" id="158383"/>
    <lineage>
        <taxon>Eukaryota</taxon>
        <taxon>Viridiplantae</taxon>
        <taxon>Streptophyta</taxon>
        <taxon>Embryophyta</taxon>
        <taxon>Tracheophyta</taxon>
        <taxon>Spermatophyta</taxon>
        <taxon>Magnoliopsida</taxon>
        <taxon>eudicotyledons</taxon>
        <taxon>Gunneridae</taxon>
        <taxon>Pentapetalae</taxon>
        <taxon>asterids</taxon>
        <taxon>lamiids</taxon>
        <taxon>Lamiales</taxon>
        <taxon>Oleaceae</taxon>
        <taxon>Oleeae</taxon>
        <taxon>Olea</taxon>
    </lineage>
</organism>
<evidence type="ECO:0000313" key="3">
    <source>
        <dbReference type="Proteomes" id="UP000594638"/>
    </source>
</evidence>
<gene>
    <name evidence="2" type="ORF">OLEA9_A038195</name>
</gene>